<evidence type="ECO:0000313" key="4">
    <source>
        <dbReference type="EMBL" id="KFG63157.1"/>
    </source>
</evidence>
<dbReference type="SUPFAM" id="SSF52087">
    <property type="entry name" value="CRAL/TRIO domain"/>
    <property type="match status" value="1"/>
</dbReference>
<organism evidence="4 5">
    <name type="scientific">Toxoplasma gondii RUB</name>
    <dbReference type="NCBI Taxonomy" id="935652"/>
    <lineage>
        <taxon>Eukaryota</taxon>
        <taxon>Sar</taxon>
        <taxon>Alveolata</taxon>
        <taxon>Apicomplexa</taxon>
        <taxon>Conoidasida</taxon>
        <taxon>Coccidia</taxon>
        <taxon>Eucoccidiorida</taxon>
        <taxon>Eimeriorina</taxon>
        <taxon>Sarcocystidae</taxon>
        <taxon>Toxoplasma</taxon>
    </lineage>
</organism>
<evidence type="ECO:0000256" key="1">
    <source>
        <dbReference type="SAM" id="MobiDB-lite"/>
    </source>
</evidence>
<sequence>GRFSYSFIFRKPLFFSRVFSSGAAAHSLMLQSLFQLLLPVAAFLFLVFLLLPRTPLSFISLLLILLVAGLRLLPFTRTARVRLLRSGWTESSREFGELSAAFIVAQSCSSVPSAHDTPARELPSEVRGGATQAADEASRVSLTSKASRTPRDSFCRVASSLLSLWMAAKRVGFPVAGRVRRTFSRIAKESGLRRRVREMLRRAALSLTAREVDLDVDFLGWEIRRNASDPWSRSTVACFVSFRRLQSDPLAAACLPPPRKSQRQRLSSSVSASASPPSASPRFTGGSYAAALGQQAASSPDSVPSLLLSILLLLGSTGRGREKAACAPGKRDLLLCSLLAAGFFEHLDWIRNVATLAKTRSENLYAEACDTSTEFSASTHAQPSVSLSPATCCRRSQVSNRSGETLLASLSSPSASPSSSPGTERGGWDDTVEVAAALNAAQHSRVEALMFAGPDELSVHQRDALHILLRRYAAYGVFHRDVLLFLHVANWKVQVADALIFQLLSWKSAACIDCLEARHVHKELSKCWGYVYSHDRLGRPCLVLRLGNLSLTSSSSPSSPSALSSSASPAGSSGESDWKLAFVFLVEEALKSMGRDVEQLVVLLDARNVSFKNFPVPEILQMQVILQAFYPERLGIVLVVNANWQAKLLWLSLRAQLSGSTRSKIFFLPSEPKKLREFLLTFFEESRLPKWCLQCFS</sequence>
<dbReference type="AlphaFoldDB" id="A0A086M2N9"/>
<proteinExistence type="predicted"/>
<dbReference type="PANTHER" id="PTHR45824:SF29">
    <property type="entry name" value="GH16843P"/>
    <property type="match status" value="1"/>
</dbReference>
<dbReference type="InterPro" id="IPR001251">
    <property type="entry name" value="CRAL-TRIO_dom"/>
</dbReference>
<accession>A0A086M2N9</accession>
<dbReference type="VEuPathDB" id="ToxoDB:TGRUB_213790C"/>
<dbReference type="InterPro" id="IPR036865">
    <property type="entry name" value="CRAL-TRIO_dom_sf"/>
</dbReference>
<dbReference type="Proteomes" id="UP000028834">
    <property type="component" value="Unassembled WGS sequence"/>
</dbReference>
<dbReference type="PANTHER" id="PTHR45824">
    <property type="entry name" value="GH16843P"/>
    <property type="match status" value="1"/>
</dbReference>
<reference evidence="4 5" key="1">
    <citation type="submission" date="2014-05" db="EMBL/GenBank/DDBJ databases">
        <authorList>
            <person name="Sibley D."/>
            <person name="Venepally P."/>
            <person name="Karamycheva S."/>
            <person name="Hadjithomas M."/>
            <person name="Khan A."/>
            <person name="Brunk B."/>
            <person name="Roos D."/>
            <person name="Caler E."/>
            <person name="Lorenzi H."/>
        </authorList>
    </citation>
    <scope>NUCLEOTIDE SEQUENCE [LARGE SCALE GENOMIC DNA]</scope>
    <source>
        <strain evidence="4 5">RUB</strain>
    </source>
</reference>
<feature type="compositionally biased region" description="Low complexity" evidence="1">
    <location>
        <begin position="264"/>
        <end position="280"/>
    </location>
</feature>
<comment type="caution">
    <text evidence="4">The sequence shown here is derived from an EMBL/GenBank/DDBJ whole genome shotgun (WGS) entry which is preliminary data.</text>
</comment>
<evidence type="ECO:0000256" key="2">
    <source>
        <dbReference type="SAM" id="Phobius"/>
    </source>
</evidence>
<name>A0A086M2N9_TOXGO</name>
<gene>
    <name evidence="4" type="ORF">TGRUB_213790C</name>
</gene>
<feature type="region of interest" description="Disordered" evidence="1">
    <location>
        <begin position="253"/>
        <end position="280"/>
    </location>
</feature>
<dbReference type="InterPro" id="IPR052578">
    <property type="entry name" value="PI_Transfer_CRAL-TRIO"/>
</dbReference>
<keyword evidence="2" id="KW-0472">Membrane</keyword>
<feature type="region of interest" description="Disordered" evidence="1">
    <location>
        <begin position="112"/>
        <end position="144"/>
    </location>
</feature>
<dbReference type="Gene3D" id="3.40.525.10">
    <property type="entry name" value="CRAL-TRIO lipid binding domain"/>
    <property type="match status" value="1"/>
</dbReference>
<dbReference type="SMART" id="SM00516">
    <property type="entry name" value="SEC14"/>
    <property type="match status" value="1"/>
</dbReference>
<feature type="transmembrane region" description="Helical" evidence="2">
    <location>
        <begin position="33"/>
        <end position="51"/>
    </location>
</feature>
<feature type="transmembrane region" description="Helical" evidence="2">
    <location>
        <begin position="57"/>
        <end position="75"/>
    </location>
</feature>
<keyword evidence="2" id="KW-1133">Transmembrane helix</keyword>
<feature type="non-terminal residue" evidence="4">
    <location>
        <position position="1"/>
    </location>
</feature>
<dbReference type="GO" id="GO:0008526">
    <property type="term" value="F:phosphatidylinositol transfer activity"/>
    <property type="evidence" value="ECO:0007669"/>
    <property type="project" value="TreeGrafter"/>
</dbReference>
<protein>
    <submittedName>
        <fullName evidence="4">CRAL/TRIO domain protein</fullName>
    </submittedName>
</protein>
<feature type="region of interest" description="Disordered" evidence="1">
    <location>
        <begin position="552"/>
        <end position="574"/>
    </location>
</feature>
<evidence type="ECO:0000313" key="5">
    <source>
        <dbReference type="Proteomes" id="UP000028834"/>
    </source>
</evidence>
<evidence type="ECO:0000259" key="3">
    <source>
        <dbReference type="PROSITE" id="PS50191"/>
    </source>
</evidence>
<dbReference type="PROSITE" id="PS50191">
    <property type="entry name" value="CRAL_TRIO"/>
    <property type="match status" value="1"/>
</dbReference>
<dbReference type="Pfam" id="PF00650">
    <property type="entry name" value="CRAL_TRIO"/>
    <property type="match status" value="1"/>
</dbReference>
<feature type="domain" description="CRAL-TRIO" evidence="3">
    <location>
        <begin position="531"/>
        <end position="690"/>
    </location>
</feature>
<dbReference type="CDD" id="cd00170">
    <property type="entry name" value="SEC14"/>
    <property type="match status" value="1"/>
</dbReference>
<keyword evidence="2" id="KW-0812">Transmembrane</keyword>
<dbReference type="EMBL" id="AFYV02001042">
    <property type="protein sequence ID" value="KFG63157.1"/>
    <property type="molecule type" value="Genomic_DNA"/>
</dbReference>